<proteinExistence type="predicted"/>
<dbReference type="PROSITE" id="PS50932">
    <property type="entry name" value="HTH_LACI_2"/>
    <property type="match status" value="1"/>
</dbReference>
<comment type="caution">
    <text evidence="5">The sequence shown here is derived from an EMBL/GenBank/DDBJ whole genome shotgun (WGS) entry which is preliminary data.</text>
</comment>
<dbReference type="InterPro" id="IPR010982">
    <property type="entry name" value="Lambda_DNA-bd_dom_sf"/>
</dbReference>
<dbReference type="Proteomes" id="UP000054314">
    <property type="component" value="Unassembled WGS sequence"/>
</dbReference>
<evidence type="ECO:0000256" key="3">
    <source>
        <dbReference type="ARBA" id="ARBA00023163"/>
    </source>
</evidence>
<accession>A0A0A0C323</accession>
<dbReference type="Gene3D" id="1.10.260.40">
    <property type="entry name" value="lambda repressor-like DNA-binding domains"/>
    <property type="match status" value="1"/>
</dbReference>
<protein>
    <submittedName>
        <fullName evidence="5">LacI family transcriptional regulator</fullName>
    </submittedName>
</protein>
<name>A0A0A0C323_9CELL</name>
<keyword evidence="1" id="KW-0805">Transcription regulation</keyword>
<keyword evidence="6" id="KW-1185">Reference proteome</keyword>
<sequence length="372" mass="40231">MSLPGWPWIAAVRFAGRGPVRRGALRAEDEGRGPISNERATIATIAEEAGVSVPTVSKVLNGRADVAEATRVRIEELIQHHGYRRRRVAPATNAPMVDLVFHRLGSPWAMELIRGVEDVAREAGVEVVLSEAGEGRIPRTEWLESVLKRRPLGAIMVFSDLEASQRRQLEARNIPFVVVDPVGEEVDDVPSIGSANFNGGMVATRHLLGLGHRRIAVIGSAQDVPCSTARIAGYRAALEAHGVPVDPRFIRHGNFSVDGGHRHGLDLLQLADRPTAIFAGSDLQALGVYKAARDLSLHVPQDVSVVGYDNIDAAVWVGPTLTTVEQPLMEMAQQATRLVLALSRGERPSSTRMDLANTLVVRESTARPPSDA</sequence>
<dbReference type="InterPro" id="IPR028082">
    <property type="entry name" value="Peripla_BP_I"/>
</dbReference>
<feature type="domain" description="HTH lacI-type" evidence="4">
    <location>
        <begin position="40"/>
        <end position="94"/>
    </location>
</feature>
<dbReference type="InterPro" id="IPR000843">
    <property type="entry name" value="HTH_LacI"/>
</dbReference>
<dbReference type="InterPro" id="IPR046335">
    <property type="entry name" value="LacI/GalR-like_sensor"/>
</dbReference>
<evidence type="ECO:0000256" key="2">
    <source>
        <dbReference type="ARBA" id="ARBA00023125"/>
    </source>
</evidence>
<dbReference type="CDD" id="cd01392">
    <property type="entry name" value="HTH_LacI"/>
    <property type="match status" value="1"/>
</dbReference>
<dbReference type="CDD" id="cd06296">
    <property type="entry name" value="PBP1_CatR-like"/>
    <property type="match status" value="1"/>
</dbReference>
<evidence type="ECO:0000313" key="5">
    <source>
        <dbReference type="EMBL" id="KGM14412.1"/>
    </source>
</evidence>
<dbReference type="AlphaFoldDB" id="A0A0A0C323"/>
<evidence type="ECO:0000313" key="6">
    <source>
        <dbReference type="Proteomes" id="UP000054314"/>
    </source>
</evidence>
<dbReference type="EMBL" id="AXCZ01000004">
    <property type="protein sequence ID" value="KGM14412.1"/>
    <property type="molecule type" value="Genomic_DNA"/>
</dbReference>
<organism evidence="5 6">
    <name type="scientific">Cellulomonas bogoriensis 69B4 = DSM 16987</name>
    <dbReference type="NCBI Taxonomy" id="1386082"/>
    <lineage>
        <taxon>Bacteria</taxon>
        <taxon>Bacillati</taxon>
        <taxon>Actinomycetota</taxon>
        <taxon>Actinomycetes</taxon>
        <taxon>Micrococcales</taxon>
        <taxon>Cellulomonadaceae</taxon>
        <taxon>Cellulomonas</taxon>
    </lineage>
</organism>
<gene>
    <name evidence="5" type="ORF">N869_12655</name>
</gene>
<dbReference type="SUPFAM" id="SSF47413">
    <property type="entry name" value="lambda repressor-like DNA-binding domains"/>
    <property type="match status" value="1"/>
</dbReference>
<evidence type="ECO:0000256" key="1">
    <source>
        <dbReference type="ARBA" id="ARBA00023015"/>
    </source>
</evidence>
<dbReference type="PANTHER" id="PTHR30146:SF153">
    <property type="entry name" value="LACTOSE OPERON REPRESSOR"/>
    <property type="match status" value="1"/>
</dbReference>
<dbReference type="SMART" id="SM00354">
    <property type="entry name" value="HTH_LACI"/>
    <property type="match status" value="1"/>
</dbReference>
<keyword evidence="3" id="KW-0804">Transcription</keyword>
<dbReference type="PANTHER" id="PTHR30146">
    <property type="entry name" value="LACI-RELATED TRANSCRIPTIONAL REPRESSOR"/>
    <property type="match status" value="1"/>
</dbReference>
<evidence type="ECO:0000259" key="4">
    <source>
        <dbReference type="PROSITE" id="PS50932"/>
    </source>
</evidence>
<reference evidence="5 6" key="1">
    <citation type="submission" date="2013-08" db="EMBL/GenBank/DDBJ databases">
        <title>Genome sequencing of Cellulomonas bogoriensis 69B4.</title>
        <authorList>
            <person name="Chen F."/>
            <person name="Li Y."/>
            <person name="Wang G."/>
        </authorList>
    </citation>
    <scope>NUCLEOTIDE SEQUENCE [LARGE SCALE GENOMIC DNA]</scope>
    <source>
        <strain evidence="5 6">69B4</strain>
    </source>
</reference>
<dbReference type="Pfam" id="PF00356">
    <property type="entry name" value="LacI"/>
    <property type="match status" value="1"/>
</dbReference>
<dbReference type="SUPFAM" id="SSF53822">
    <property type="entry name" value="Periplasmic binding protein-like I"/>
    <property type="match status" value="1"/>
</dbReference>
<dbReference type="GO" id="GO:0000976">
    <property type="term" value="F:transcription cis-regulatory region binding"/>
    <property type="evidence" value="ECO:0007669"/>
    <property type="project" value="TreeGrafter"/>
</dbReference>
<dbReference type="Pfam" id="PF13377">
    <property type="entry name" value="Peripla_BP_3"/>
    <property type="match status" value="1"/>
</dbReference>
<dbReference type="Gene3D" id="3.40.50.2300">
    <property type="match status" value="2"/>
</dbReference>
<keyword evidence="2" id="KW-0238">DNA-binding</keyword>
<dbReference type="GO" id="GO:0003700">
    <property type="term" value="F:DNA-binding transcription factor activity"/>
    <property type="evidence" value="ECO:0007669"/>
    <property type="project" value="TreeGrafter"/>
</dbReference>